<feature type="domain" description="SET" evidence="21">
    <location>
        <begin position="1119"/>
        <end position="1236"/>
    </location>
</feature>
<feature type="region of interest" description="Disordered" evidence="19">
    <location>
        <begin position="1"/>
        <end position="222"/>
    </location>
</feature>
<dbReference type="SUPFAM" id="SSF54928">
    <property type="entry name" value="RNA-binding domain, RBD"/>
    <property type="match status" value="1"/>
</dbReference>
<feature type="compositionally biased region" description="Basic and acidic residues" evidence="19">
    <location>
        <begin position="656"/>
        <end position="687"/>
    </location>
</feature>
<keyword evidence="18" id="KW-0175">Coiled coil</keyword>
<evidence type="ECO:0000313" key="23">
    <source>
        <dbReference type="EMBL" id="KAK5164054.1"/>
    </source>
</evidence>
<dbReference type="InterPro" id="IPR044570">
    <property type="entry name" value="Set1-like"/>
</dbReference>
<name>A0AAV9NXP8_9PEZI</name>
<evidence type="ECO:0000256" key="16">
    <source>
        <dbReference type="PIRNR" id="PIRNR037104"/>
    </source>
</evidence>
<feature type="domain" description="Post-SET" evidence="22">
    <location>
        <begin position="1245"/>
        <end position="1261"/>
    </location>
</feature>
<keyword evidence="6 16" id="KW-0489">Methyltransferase</keyword>
<sequence>MSQPSGAVEDGGRSTSPSSLKRKREAHRLPPSDLPQSSAAKAANLTNGASSQTASRQNNTSSDPRPQPHTQYRSPDSDEMQTSDSGDLLRGIGSASSLNSTASSVFSHSSQAVAQNRKASLANGFTPLTSHSESSPRKGNSPDYAKSGAATSHMPTTDITPDPQTRTTRPQMLPPPGKAKGYKVVYDPELDGKLSREDRKRAQPRRREFGTETYQPDPPPDPRLAIPGYMSGLCRSKNAPSKAILRPAPYDVAPWKVDKYSVNGEATQVVASGFDPFLPESTIKLNFGTFGSVASVQNKTDPETGSFLGIALIKYREVSEGMAAESAKRAEREFNGQRIGVHTVIVELDREGRKCKRMVEQVLKKTREQRAKERKASHVPPPPPPMESRRSSTDTPAPPMNAPKGPSGKAVKIPEGPKAVAPPPNPRSAAASLIETELILSKIKRKPYIHIPHDSVPVLGTTIPHLKKRLKAYDWREVRLDRTGYYIVFEDSKRGEDETERCFAECNKAALFTYNMDMECQKYGNPNYERSPSPERVMAVKQKKEHFERLKREEADDLEIEKKNRAENMDSVLGALEQLKVELRDRIMSDVKTRIAIPIFHDSLDPTRHTAKRRKLGLPDPSDNENKAPGLLFNKAGDTPPHTPRSRFGHPSKPLRPHDPNSQRGRKGDRERERDRGPTNAFLDDRRRRPAPKPSHARGLHYRLQQMFADEEDSDDERHTSITRDTEDQESRPLSRASRTSTPFESESVSETPKHKRRKIADEEEGEKETFDAFQKSMLGHLLHKEPEDLATRELEMVISNLPRESPYCARAKTELYIRKRSKADDDLFQVKSESKKSVAQDVVEDVEMLDREHDSTPARDLAVKAVKEKAKKKRKTKKEILAEQEALKAEAKEAKAASQPVAPETVEKIEEKKLELRAVEEVEPEEDHLRLTHDKPRRTVEDDRDLILDIDGWQHAVKDDEDLAFLRRALAEEAAYDLGDEKVWAWKQKEIKALNTGARGMVHTETIIEGYYVPNATGSARTEGVKKILNEEKSKYLPHRIKVQRAREERQALLKSDPTAAAETVKITAAEKMASTATSRSNRVNNRRLVNDIALQKQSLASDADVVIRFNQLKKRKKLVKFDRSAIHGWGLYAEENIAVNDLIIEYVGEKVRQKVADMRELRYEKQGVGSSYLFRMMDDEIVDATKKGGIARFINHSCSPNCTAKIIKVEGTPRIVIYALKDIGKNEELTYDYKFEREIGSTDRIPCLCGSANCKGFLN</sequence>
<reference evidence="23 24" key="1">
    <citation type="submission" date="2023-08" db="EMBL/GenBank/DDBJ databases">
        <title>Black Yeasts Isolated from many extreme environments.</title>
        <authorList>
            <person name="Coleine C."/>
            <person name="Stajich J.E."/>
            <person name="Selbmann L."/>
        </authorList>
    </citation>
    <scope>NUCLEOTIDE SEQUENCE [LARGE SCALE GENOMIC DNA]</scope>
    <source>
        <strain evidence="23 24">CCFEE 5935</strain>
    </source>
</reference>
<proteinExistence type="predicted"/>
<dbReference type="Pfam" id="PF00856">
    <property type="entry name" value="SET"/>
    <property type="match status" value="1"/>
</dbReference>
<evidence type="ECO:0000256" key="5">
    <source>
        <dbReference type="ARBA" id="ARBA00022454"/>
    </source>
</evidence>
<evidence type="ECO:0000256" key="7">
    <source>
        <dbReference type="ARBA" id="ARBA00022679"/>
    </source>
</evidence>
<evidence type="ECO:0000259" key="21">
    <source>
        <dbReference type="PROSITE" id="PS50280"/>
    </source>
</evidence>
<dbReference type="PANTHER" id="PTHR45814">
    <property type="entry name" value="HISTONE-LYSINE N-METHYLTRANSFERASE SETD1"/>
    <property type="match status" value="1"/>
</dbReference>
<feature type="domain" description="RRM" evidence="20">
    <location>
        <begin position="267"/>
        <end position="351"/>
    </location>
</feature>
<dbReference type="InterPro" id="IPR000504">
    <property type="entry name" value="RRM_dom"/>
</dbReference>
<dbReference type="InterPro" id="IPR046341">
    <property type="entry name" value="SET_dom_sf"/>
</dbReference>
<dbReference type="EMBL" id="JAVRRT010000021">
    <property type="protein sequence ID" value="KAK5164054.1"/>
    <property type="molecule type" value="Genomic_DNA"/>
</dbReference>
<comment type="catalytic activity">
    <reaction evidence="13 16">
        <text>L-lysyl(4)-[histone H3] + 3 S-adenosyl-L-methionine = N(6),N(6),N(6)-trimethyl-L-lysyl(4)-[histone H3] + 3 S-adenosyl-L-homocysteine + 3 H(+)</text>
        <dbReference type="Rhea" id="RHEA:60260"/>
        <dbReference type="Rhea" id="RHEA-COMP:15537"/>
        <dbReference type="Rhea" id="RHEA-COMP:15547"/>
        <dbReference type="ChEBI" id="CHEBI:15378"/>
        <dbReference type="ChEBI" id="CHEBI:29969"/>
        <dbReference type="ChEBI" id="CHEBI:57856"/>
        <dbReference type="ChEBI" id="CHEBI:59789"/>
        <dbReference type="ChEBI" id="CHEBI:61961"/>
        <dbReference type="EC" id="2.1.1.354"/>
    </reaction>
</comment>
<evidence type="ECO:0000256" key="6">
    <source>
        <dbReference type="ARBA" id="ARBA00022603"/>
    </source>
</evidence>
<evidence type="ECO:0000259" key="20">
    <source>
        <dbReference type="PROSITE" id="PS50102"/>
    </source>
</evidence>
<dbReference type="GeneID" id="89931474"/>
<dbReference type="SMART" id="SM00508">
    <property type="entry name" value="PostSET"/>
    <property type="match status" value="1"/>
</dbReference>
<dbReference type="InterPro" id="IPR024657">
    <property type="entry name" value="COMPASS_Set1_N-SET"/>
</dbReference>
<evidence type="ECO:0000256" key="8">
    <source>
        <dbReference type="ARBA" id="ARBA00022691"/>
    </source>
</evidence>
<feature type="compositionally biased region" description="Basic and acidic residues" evidence="19">
    <location>
        <begin position="190"/>
        <end position="210"/>
    </location>
</feature>
<feature type="coiled-coil region" evidence="18">
    <location>
        <begin position="864"/>
        <end position="898"/>
    </location>
</feature>
<dbReference type="GO" id="GO:0048188">
    <property type="term" value="C:Set1C/COMPASS complex"/>
    <property type="evidence" value="ECO:0007669"/>
    <property type="project" value="InterPro"/>
</dbReference>
<dbReference type="PIRSF" id="PIRSF037104">
    <property type="entry name" value="Histone_H3-K4_mtfrase_Set1_fun"/>
    <property type="match status" value="1"/>
</dbReference>
<gene>
    <name evidence="23" type="primary">SET1</name>
    <name evidence="23" type="ORF">LTR77_010145</name>
</gene>
<dbReference type="SUPFAM" id="SSF82199">
    <property type="entry name" value="SET domain"/>
    <property type="match status" value="1"/>
</dbReference>
<comment type="subcellular location">
    <subcellularLocation>
        <location evidence="2">Chromosome</location>
    </subcellularLocation>
    <subcellularLocation>
        <location evidence="1 16">Nucleus</location>
    </subcellularLocation>
</comment>
<evidence type="ECO:0000259" key="22">
    <source>
        <dbReference type="PROSITE" id="PS50868"/>
    </source>
</evidence>
<feature type="compositionally biased region" description="Low complexity" evidence="19">
    <location>
        <begin position="155"/>
        <end position="171"/>
    </location>
</feature>
<feature type="region of interest" description="Disordered" evidence="19">
    <location>
        <begin position="608"/>
        <end position="773"/>
    </location>
</feature>
<keyword evidence="8 16" id="KW-0949">S-adenosyl-L-methionine</keyword>
<accession>A0AAV9NXP8</accession>
<keyword evidence="17" id="KW-0694">RNA-binding</keyword>
<evidence type="ECO:0000256" key="15">
    <source>
        <dbReference type="ARBA" id="ARBA00049129"/>
    </source>
</evidence>
<evidence type="ECO:0000256" key="3">
    <source>
        <dbReference type="ARBA" id="ARBA00012182"/>
    </source>
</evidence>
<comment type="caution">
    <text evidence="23">The sequence shown here is derived from an EMBL/GenBank/DDBJ whole genome shotgun (WGS) entry which is preliminary data.</text>
</comment>
<evidence type="ECO:0000256" key="18">
    <source>
        <dbReference type="SAM" id="Coils"/>
    </source>
</evidence>
<evidence type="ECO:0000256" key="12">
    <source>
        <dbReference type="ARBA" id="ARBA00044515"/>
    </source>
</evidence>
<keyword evidence="24" id="KW-1185">Reference proteome</keyword>
<comment type="catalytic activity">
    <reaction evidence="14">
        <text>N(6)-methyl-L-lysyl(4)-[histone H3] + S-adenosyl-L-methionine = N(6),N(6)-dimethyl-L-lysyl(4)-[histone H3] + S-adenosyl-L-homocysteine + H(+)</text>
        <dbReference type="Rhea" id="RHEA:60268"/>
        <dbReference type="Rhea" id="RHEA-COMP:15540"/>
        <dbReference type="Rhea" id="RHEA-COMP:15543"/>
        <dbReference type="ChEBI" id="CHEBI:15378"/>
        <dbReference type="ChEBI" id="CHEBI:57856"/>
        <dbReference type="ChEBI" id="CHEBI:59789"/>
        <dbReference type="ChEBI" id="CHEBI:61929"/>
        <dbReference type="ChEBI" id="CHEBI:61976"/>
    </reaction>
</comment>
<dbReference type="InterPro" id="IPR001214">
    <property type="entry name" value="SET_dom"/>
</dbReference>
<comment type="subunit">
    <text evidence="12">Component of the Set1C/COMPASS complex.</text>
</comment>
<comment type="subunit">
    <text evidence="16">Component of the COMPASS (Set1C) complex.</text>
</comment>
<evidence type="ECO:0000256" key="13">
    <source>
        <dbReference type="ARBA" id="ARBA00047571"/>
    </source>
</evidence>
<dbReference type="Gene3D" id="3.30.70.330">
    <property type="match status" value="1"/>
</dbReference>
<dbReference type="GO" id="GO:0032259">
    <property type="term" value="P:methylation"/>
    <property type="evidence" value="ECO:0007669"/>
    <property type="project" value="UniProtKB-KW"/>
</dbReference>
<feature type="compositionally biased region" description="Polar residues" evidence="19">
    <location>
        <begin position="737"/>
        <end position="751"/>
    </location>
</feature>
<dbReference type="GO" id="GO:0003723">
    <property type="term" value="F:RNA binding"/>
    <property type="evidence" value="ECO:0007669"/>
    <property type="project" value="UniProtKB-UniRule"/>
</dbReference>
<dbReference type="PROSITE" id="PS50868">
    <property type="entry name" value="POST_SET"/>
    <property type="match status" value="1"/>
</dbReference>
<dbReference type="InterPro" id="IPR003616">
    <property type="entry name" value="Post-SET_dom"/>
</dbReference>
<evidence type="ECO:0000313" key="24">
    <source>
        <dbReference type="Proteomes" id="UP001337655"/>
    </source>
</evidence>
<keyword evidence="10 16" id="KW-0539">Nucleus</keyword>
<dbReference type="Proteomes" id="UP001337655">
    <property type="component" value="Unassembled WGS sequence"/>
</dbReference>
<dbReference type="AlphaFoldDB" id="A0AAV9NXP8"/>
<dbReference type="InterPro" id="IPR024636">
    <property type="entry name" value="SET_assoc"/>
</dbReference>
<feature type="region of interest" description="Disordered" evidence="19">
    <location>
        <begin position="366"/>
        <end position="427"/>
    </location>
</feature>
<dbReference type="Gene3D" id="2.170.270.10">
    <property type="entry name" value="SET domain"/>
    <property type="match status" value="1"/>
</dbReference>
<dbReference type="PROSITE" id="PS50280">
    <property type="entry name" value="SET"/>
    <property type="match status" value="1"/>
</dbReference>
<comment type="function">
    <text evidence="16">Catalytic component of the COMPASS (Set1C) complex that specifically mono-, di- and trimethylates histone H3 to form H3K4me1/2/3. COMPASS recognizes ubiquitinated H2B on one face of the nucleosome which stimulates the methylation of H3 on the opposing face.</text>
</comment>
<dbReference type="InterPro" id="IPR012677">
    <property type="entry name" value="Nucleotide-bd_a/b_plait_sf"/>
</dbReference>
<dbReference type="EC" id="2.1.1.354" evidence="3 16"/>
<dbReference type="PROSITE" id="PS51572">
    <property type="entry name" value="SAM_MT43_1"/>
    <property type="match status" value="1"/>
</dbReference>
<feature type="compositionally biased region" description="Low complexity" evidence="19">
    <location>
        <begin position="94"/>
        <end position="107"/>
    </location>
</feature>
<feature type="compositionally biased region" description="Polar residues" evidence="19">
    <location>
        <begin position="34"/>
        <end position="85"/>
    </location>
</feature>
<feature type="compositionally biased region" description="Basic and acidic residues" evidence="19">
    <location>
        <begin position="366"/>
        <end position="376"/>
    </location>
</feature>
<evidence type="ECO:0000256" key="17">
    <source>
        <dbReference type="PROSITE-ProRule" id="PRU00176"/>
    </source>
</evidence>
<feature type="compositionally biased region" description="Polar residues" evidence="19">
    <location>
        <begin position="108"/>
        <end position="118"/>
    </location>
</feature>
<comment type="function">
    <text evidence="11">Catalytic component of the COMPASS (Set1C) complex that specifically mono-, di- and trimethylates histone H3 to form H3K4me1/2/3. Binds RNAs which might negatively affect its histone methyltransferase activity. COMPASS recognizes ubiquitinated H2B on one face of the nucleosome which stimulates the methylation of H3 on the opposing face.</text>
</comment>
<comment type="catalytic activity">
    <reaction evidence="15">
        <text>N(6),N(6)-dimethyl-L-lysyl(4)-[histone H3] + S-adenosyl-L-methionine = N(6),N(6),N(6)-trimethyl-L-lysyl(4)-[histone H3] + S-adenosyl-L-homocysteine + H(+)</text>
        <dbReference type="Rhea" id="RHEA:60272"/>
        <dbReference type="Rhea" id="RHEA-COMP:15537"/>
        <dbReference type="Rhea" id="RHEA-COMP:15540"/>
        <dbReference type="ChEBI" id="CHEBI:15378"/>
        <dbReference type="ChEBI" id="CHEBI:57856"/>
        <dbReference type="ChEBI" id="CHEBI:59789"/>
        <dbReference type="ChEBI" id="CHEBI:61961"/>
        <dbReference type="ChEBI" id="CHEBI:61976"/>
    </reaction>
</comment>
<dbReference type="Pfam" id="PF11764">
    <property type="entry name" value="N-SET"/>
    <property type="match status" value="1"/>
</dbReference>
<evidence type="ECO:0000256" key="1">
    <source>
        <dbReference type="ARBA" id="ARBA00004123"/>
    </source>
</evidence>
<evidence type="ECO:0000256" key="19">
    <source>
        <dbReference type="SAM" id="MobiDB-lite"/>
    </source>
</evidence>
<keyword evidence="7 16" id="KW-0808">Transferase</keyword>
<feature type="compositionally biased region" description="Basic residues" evidence="19">
    <location>
        <begin position="688"/>
        <end position="701"/>
    </location>
</feature>
<organism evidence="23 24">
    <name type="scientific">Saxophila tyrrhenica</name>
    <dbReference type="NCBI Taxonomy" id="1690608"/>
    <lineage>
        <taxon>Eukaryota</taxon>
        <taxon>Fungi</taxon>
        <taxon>Dikarya</taxon>
        <taxon>Ascomycota</taxon>
        <taxon>Pezizomycotina</taxon>
        <taxon>Dothideomycetes</taxon>
        <taxon>Dothideomycetidae</taxon>
        <taxon>Mycosphaerellales</taxon>
        <taxon>Extremaceae</taxon>
        <taxon>Saxophila</taxon>
    </lineage>
</organism>
<evidence type="ECO:0000256" key="2">
    <source>
        <dbReference type="ARBA" id="ARBA00004286"/>
    </source>
</evidence>
<evidence type="ECO:0000256" key="11">
    <source>
        <dbReference type="ARBA" id="ARBA00044492"/>
    </source>
</evidence>
<dbReference type="SMART" id="SM00317">
    <property type="entry name" value="SET"/>
    <property type="match status" value="1"/>
</dbReference>
<dbReference type="GO" id="GO:0005694">
    <property type="term" value="C:chromosome"/>
    <property type="evidence" value="ECO:0007669"/>
    <property type="project" value="UniProtKB-SubCell"/>
</dbReference>
<feature type="compositionally biased region" description="Basic residues" evidence="19">
    <location>
        <begin position="644"/>
        <end position="655"/>
    </location>
</feature>
<evidence type="ECO:0000256" key="10">
    <source>
        <dbReference type="ARBA" id="ARBA00023242"/>
    </source>
</evidence>
<keyword evidence="5 16" id="KW-0158">Chromosome</keyword>
<keyword evidence="9 16" id="KW-0156">Chromatin regulator</keyword>
<dbReference type="Pfam" id="PF11767">
    <property type="entry name" value="SET_assoc"/>
    <property type="match status" value="1"/>
</dbReference>
<dbReference type="SMART" id="SM01291">
    <property type="entry name" value="N-SET"/>
    <property type="match status" value="1"/>
</dbReference>
<dbReference type="InterPro" id="IPR017111">
    <property type="entry name" value="Set1_fungi"/>
</dbReference>
<dbReference type="PANTHER" id="PTHR45814:SF2">
    <property type="entry name" value="HISTONE-LYSINE N-METHYLTRANSFERASE SETD1"/>
    <property type="match status" value="1"/>
</dbReference>
<evidence type="ECO:0000256" key="14">
    <source>
        <dbReference type="ARBA" id="ARBA00047583"/>
    </source>
</evidence>
<evidence type="ECO:0000256" key="9">
    <source>
        <dbReference type="ARBA" id="ARBA00022853"/>
    </source>
</evidence>
<dbReference type="PROSITE" id="PS50102">
    <property type="entry name" value="RRM"/>
    <property type="match status" value="1"/>
</dbReference>
<evidence type="ECO:0000256" key="4">
    <source>
        <dbReference type="ARBA" id="ARBA00015839"/>
    </source>
</evidence>
<feature type="compositionally biased region" description="Basic and acidic residues" evidence="19">
    <location>
        <begin position="716"/>
        <end position="733"/>
    </location>
</feature>
<protein>
    <recommendedName>
        <fullName evidence="4 16">Histone-lysine N-methyltransferase, H3 lysine-4 specific</fullName>
        <ecNumber evidence="3 16">2.1.1.354</ecNumber>
    </recommendedName>
</protein>
<dbReference type="RefSeq" id="XP_064654382.1">
    <property type="nucleotide sequence ID" value="XM_064807368.1"/>
</dbReference>
<dbReference type="InterPro" id="IPR035979">
    <property type="entry name" value="RBD_domain_sf"/>
</dbReference>
<dbReference type="GO" id="GO:0140999">
    <property type="term" value="F:histone H3K4 trimethyltransferase activity"/>
    <property type="evidence" value="ECO:0007669"/>
    <property type="project" value="UniProtKB-EC"/>
</dbReference>